<dbReference type="Proteomes" id="UP000796880">
    <property type="component" value="Unassembled WGS sequence"/>
</dbReference>
<dbReference type="EMBL" id="VOIH02000006">
    <property type="protein sequence ID" value="KAF3444899.1"/>
    <property type="molecule type" value="Genomic_DNA"/>
</dbReference>
<gene>
    <name evidence="2" type="ORF">FNV43_RR14592</name>
</gene>
<accession>A0A8K0H3F8</accession>
<reference evidence="2" key="1">
    <citation type="submission" date="2020-03" db="EMBL/GenBank/DDBJ databases">
        <title>A high-quality chromosome-level genome assembly of a woody plant with both climbing and erect habits, Rhamnella rubrinervis.</title>
        <authorList>
            <person name="Lu Z."/>
            <person name="Yang Y."/>
            <person name="Zhu X."/>
            <person name="Sun Y."/>
        </authorList>
    </citation>
    <scope>NUCLEOTIDE SEQUENCE</scope>
    <source>
        <strain evidence="2">BYM</strain>
        <tissue evidence="2">Leaf</tissue>
    </source>
</reference>
<comment type="caution">
    <text evidence="2">The sequence shown here is derived from an EMBL/GenBank/DDBJ whole genome shotgun (WGS) entry which is preliminary data.</text>
</comment>
<evidence type="ECO:0000256" key="1">
    <source>
        <dbReference type="SAM" id="MobiDB-lite"/>
    </source>
</evidence>
<feature type="compositionally biased region" description="Basic residues" evidence="1">
    <location>
        <begin position="159"/>
        <end position="170"/>
    </location>
</feature>
<proteinExistence type="predicted"/>
<organism evidence="2 3">
    <name type="scientific">Rhamnella rubrinervis</name>
    <dbReference type="NCBI Taxonomy" id="2594499"/>
    <lineage>
        <taxon>Eukaryota</taxon>
        <taxon>Viridiplantae</taxon>
        <taxon>Streptophyta</taxon>
        <taxon>Embryophyta</taxon>
        <taxon>Tracheophyta</taxon>
        <taxon>Spermatophyta</taxon>
        <taxon>Magnoliopsida</taxon>
        <taxon>eudicotyledons</taxon>
        <taxon>Gunneridae</taxon>
        <taxon>Pentapetalae</taxon>
        <taxon>rosids</taxon>
        <taxon>fabids</taxon>
        <taxon>Rosales</taxon>
        <taxon>Rhamnaceae</taxon>
        <taxon>rhamnoid group</taxon>
        <taxon>Rhamneae</taxon>
        <taxon>Rhamnella</taxon>
    </lineage>
</organism>
<keyword evidence="3" id="KW-1185">Reference proteome</keyword>
<evidence type="ECO:0000313" key="3">
    <source>
        <dbReference type="Proteomes" id="UP000796880"/>
    </source>
</evidence>
<feature type="region of interest" description="Disordered" evidence="1">
    <location>
        <begin position="90"/>
        <end position="172"/>
    </location>
</feature>
<evidence type="ECO:0000313" key="2">
    <source>
        <dbReference type="EMBL" id="KAF3444899.1"/>
    </source>
</evidence>
<dbReference type="OrthoDB" id="1166289at2759"/>
<protein>
    <submittedName>
        <fullName evidence="2">Uncharacterized protein</fullName>
    </submittedName>
</protein>
<sequence length="294" mass="32817">MASEQRQNIPAMGVMPARREDESTPRDGITAGSSGVNNGVAVMDTRVEQLMSQMEELVRSARVQQQRNGVQEQINRQLLDAFNVVQTPTAVAKVDQPHETRRDATTDRGKNPAEMMEETDQSSQSNKRSRGKNGCRSRGISRGYQSSDDSRSTDGQTAKRGRAVRGRNPSRYRGTYRAARPELIDLVRQEGRTNDWYDEVQDTPFVDEITAVNTPAGFSTPKFSLYDGIADPRDHIIHFKQAMVPTSIPWSIDAQYVRCSPSKGPLARFSRLPSRSMGHSKLARIHDPIAKSTI</sequence>
<feature type="compositionally biased region" description="Basic and acidic residues" evidence="1">
    <location>
        <begin position="95"/>
        <end position="111"/>
    </location>
</feature>
<name>A0A8K0H3F8_9ROSA</name>
<feature type="region of interest" description="Disordered" evidence="1">
    <location>
        <begin position="1"/>
        <end position="37"/>
    </location>
</feature>
<dbReference type="AlphaFoldDB" id="A0A8K0H3F8"/>